<name>A0A5Q0C9A7_9HYPH</name>
<dbReference type="RefSeq" id="WP_153271160.1">
    <property type="nucleotide sequence ID" value="NZ_CP043498.1"/>
</dbReference>
<reference evidence="1 2" key="1">
    <citation type="submission" date="2019-08" db="EMBL/GenBank/DDBJ databases">
        <title>Prosopis cineraria nodule microbiome.</title>
        <authorList>
            <person name="Ali R."/>
            <person name="Chaluvadi S.R."/>
            <person name="Wang X."/>
        </authorList>
    </citation>
    <scope>NUCLEOTIDE SEQUENCE [LARGE SCALE GENOMIC DNA]</scope>
    <source>
        <strain evidence="1 2">BG7</strain>
    </source>
</reference>
<evidence type="ECO:0000313" key="2">
    <source>
        <dbReference type="Proteomes" id="UP000326881"/>
    </source>
</evidence>
<dbReference type="EMBL" id="CP043498">
    <property type="protein sequence ID" value="QFY60984.1"/>
    <property type="molecule type" value="Genomic_DNA"/>
</dbReference>
<organism evidence="1 2">
    <name type="scientific">Rhizobium grahamii</name>
    <dbReference type="NCBI Taxonomy" id="1120045"/>
    <lineage>
        <taxon>Bacteria</taxon>
        <taxon>Pseudomonadati</taxon>
        <taxon>Pseudomonadota</taxon>
        <taxon>Alphaproteobacteria</taxon>
        <taxon>Hyphomicrobiales</taxon>
        <taxon>Rhizobiaceae</taxon>
        <taxon>Rhizobium/Agrobacterium group</taxon>
        <taxon>Rhizobium</taxon>
    </lineage>
</organism>
<gene>
    <name evidence="1" type="ORF">FZ934_11515</name>
</gene>
<protein>
    <submittedName>
        <fullName evidence="1">DUF2793 domain-containing protein</fullName>
    </submittedName>
</protein>
<proteinExistence type="predicted"/>
<dbReference type="InterPro" id="IPR021251">
    <property type="entry name" value="DUF2793"/>
</dbReference>
<evidence type="ECO:0000313" key="1">
    <source>
        <dbReference type="EMBL" id="QFY60984.1"/>
    </source>
</evidence>
<sequence length="345" mass="35971">MSDQTANLALPYILPSQAQKHVTHNEALQRLDAAVQLTVHQQLTAPPATPAEGDCYLVLPGATAAWAGKDGQLAMRQDAAWLYLSPKSGWCALFRETGEMRSFDGAVWQAISLRSDRSVAMIGINAAPDDTNRLAVSSPASLFSHEGYGHQLKLNKAAVGETGTILFQTAWAGRAEMGLAGNDDFSIKVSSDGSNWKTALRISGTGIVETPERPAAAASRTAGTATPTSGSLTGFDALRLLQGSIQLGAAVPSGNGQRLVVPSAGLYILSLNVRTLSSSGYGLAIEANGATVLAALEGQASASPARQSVTALARLEAGDWLALRHTGTALYEFGESKTELAIALL</sequence>
<accession>A0A5Q0C9A7</accession>
<dbReference type="Pfam" id="PF10983">
    <property type="entry name" value="DUF2793"/>
    <property type="match status" value="1"/>
</dbReference>
<keyword evidence="2" id="KW-1185">Reference proteome</keyword>
<dbReference type="OrthoDB" id="564699at2"/>
<dbReference type="Proteomes" id="UP000326881">
    <property type="component" value="Chromosome"/>
</dbReference>
<dbReference type="KEGG" id="rgr:FZ934_11515"/>
<dbReference type="AlphaFoldDB" id="A0A5Q0C9A7"/>